<dbReference type="RefSeq" id="XP_040674314.1">
    <property type="nucleotide sequence ID" value="XM_040808509.1"/>
</dbReference>
<evidence type="ECO:0000256" key="1">
    <source>
        <dbReference type="SAM" id="Phobius"/>
    </source>
</evidence>
<reference evidence="3" key="1">
    <citation type="journal article" date="2017" name="Genome Biol.">
        <title>Comparative genomics reveals high biological diversity and specific adaptations in the industrially and medically important fungal genus Aspergillus.</title>
        <authorList>
            <person name="de Vries R.P."/>
            <person name="Riley R."/>
            <person name="Wiebenga A."/>
            <person name="Aguilar-Osorio G."/>
            <person name="Amillis S."/>
            <person name="Uchima C.A."/>
            <person name="Anderluh G."/>
            <person name="Asadollahi M."/>
            <person name="Askin M."/>
            <person name="Barry K."/>
            <person name="Battaglia E."/>
            <person name="Bayram O."/>
            <person name="Benocci T."/>
            <person name="Braus-Stromeyer S.A."/>
            <person name="Caldana C."/>
            <person name="Canovas D."/>
            <person name="Cerqueira G.C."/>
            <person name="Chen F."/>
            <person name="Chen W."/>
            <person name="Choi C."/>
            <person name="Clum A."/>
            <person name="Dos Santos R.A."/>
            <person name="Damasio A.R."/>
            <person name="Diallinas G."/>
            <person name="Emri T."/>
            <person name="Fekete E."/>
            <person name="Flipphi M."/>
            <person name="Freyberg S."/>
            <person name="Gallo A."/>
            <person name="Gournas C."/>
            <person name="Habgood R."/>
            <person name="Hainaut M."/>
            <person name="Harispe M.L."/>
            <person name="Henrissat B."/>
            <person name="Hilden K.S."/>
            <person name="Hope R."/>
            <person name="Hossain A."/>
            <person name="Karabika E."/>
            <person name="Karaffa L."/>
            <person name="Karanyi Z."/>
            <person name="Krasevec N."/>
            <person name="Kuo A."/>
            <person name="Kusch H."/>
            <person name="LaButti K."/>
            <person name="Lagendijk E.L."/>
            <person name="Lapidus A."/>
            <person name="Levasseur A."/>
            <person name="Lindquist E."/>
            <person name="Lipzen A."/>
            <person name="Logrieco A.F."/>
            <person name="MacCabe A."/>
            <person name="Maekelae M.R."/>
            <person name="Malavazi I."/>
            <person name="Melin P."/>
            <person name="Meyer V."/>
            <person name="Mielnichuk N."/>
            <person name="Miskei M."/>
            <person name="Molnar A.P."/>
            <person name="Mule G."/>
            <person name="Ngan C.Y."/>
            <person name="Orejas M."/>
            <person name="Orosz E."/>
            <person name="Ouedraogo J.P."/>
            <person name="Overkamp K.M."/>
            <person name="Park H.-S."/>
            <person name="Perrone G."/>
            <person name="Piumi F."/>
            <person name="Punt P.J."/>
            <person name="Ram A.F."/>
            <person name="Ramon A."/>
            <person name="Rauscher S."/>
            <person name="Record E."/>
            <person name="Riano-Pachon D.M."/>
            <person name="Robert V."/>
            <person name="Roehrig J."/>
            <person name="Ruller R."/>
            <person name="Salamov A."/>
            <person name="Salih N.S."/>
            <person name="Samson R.A."/>
            <person name="Sandor E."/>
            <person name="Sanguinetti M."/>
            <person name="Schuetze T."/>
            <person name="Sepcic K."/>
            <person name="Shelest E."/>
            <person name="Sherlock G."/>
            <person name="Sophianopoulou V."/>
            <person name="Squina F.M."/>
            <person name="Sun H."/>
            <person name="Susca A."/>
            <person name="Todd R.B."/>
            <person name="Tsang A."/>
            <person name="Unkles S.E."/>
            <person name="van de Wiele N."/>
            <person name="van Rossen-Uffink D."/>
            <person name="Oliveira J.V."/>
            <person name="Vesth T.C."/>
            <person name="Visser J."/>
            <person name="Yu J.-H."/>
            <person name="Zhou M."/>
            <person name="Andersen M.R."/>
            <person name="Archer D.B."/>
            <person name="Baker S.E."/>
            <person name="Benoit I."/>
            <person name="Brakhage A.A."/>
            <person name="Braus G.H."/>
            <person name="Fischer R."/>
            <person name="Frisvad J.C."/>
            <person name="Goldman G.H."/>
            <person name="Houbraken J."/>
            <person name="Oakley B."/>
            <person name="Pocsi I."/>
            <person name="Scazzocchio C."/>
            <person name="Seiboth B."/>
            <person name="vanKuyk P.A."/>
            <person name="Wortman J."/>
            <person name="Dyer P.S."/>
            <person name="Grigoriev I.V."/>
        </authorList>
    </citation>
    <scope>NUCLEOTIDE SEQUENCE [LARGE SCALE GENOMIC DNA]</scope>
    <source>
        <strain evidence="3">CBS 583.65</strain>
    </source>
</reference>
<dbReference type="Proteomes" id="UP000184073">
    <property type="component" value="Unassembled WGS sequence"/>
</dbReference>
<organism evidence="2 3">
    <name type="scientific">Aspergillus versicolor CBS 583.65</name>
    <dbReference type="NCBI Taxonomy" id="1036611"/>
    <lineage>
        <taxon>Eukaryota</taxon>
        <taxon>Fungi</taxon>
        <taxon>Dikarya</taxon>
        <taxon>Ascomycota</taxon>
        <taxon>Pezizomycotina</taxon>
        <taxon>Eurotiomycetes</taxon>
        <taxon>Eurotiomycetidae</taxon>
        <taxon>Eurotiales</taxon>
        <taxon>Aspergillaceae</taxon>
        <taxon>Aspergillus</taxon>
        <taxon>Aspergillus subgen. Nidulantes</taxon>
    </lineage>
</organism>
<dbReference type="VEuPathDB" id="FungiDB:ASPVEDRAFT_156183"/>
<dbReference type="GeneID" id="63724020"/>
<keyword evidence="1" id="KW-0812">Transmembrane</keyword>
<dbReference type="AlphaFoldDB" id="A0A1L9Q499"/>
<feature type="transmembrane region" description="Helical" evidence="1">
    <location>
        <begin position="326"/>
        <end position="359"/>
    </location>
</feature>
<dbReference type="STRING" id="1036611.A0A1L9Q499"/>
<keyword evidence="1" id="KW-1133">Transmembrane helix</keyword>
<protein>
    <submittedName>
        <fullName evidence="2">Uncharacterized protein</fullName>
    </submittedName>
</protein>
<dbReference type="EMBL" id="KV878140">
    <property type="protein sequence ID" value="OJJ08552.1"/>
    <property type="molecule type" value="Genomic_DNA"/>
</dbReference>
<keyword evidence="1" id="KW-0472">Membrane</keyword>
<dbReference type="OrthoDB" id="4540722at2759"/>
<evidence type="ECO:0000313" key="2">
    <source>
        <dbReference type="EMBL" id="OJJ08552.1"/>
    </source>
</evidence>
<evidence type="ECO:0000313" key="3">
    <source>
        <dbReference type="Proteomes" id="UP000184073"/>
    </source>
</evidence>
<gene>
    <name evidence="2" type="ORF">ASPVEDRAFT_156183</name>
</gene>
<keyword evidence="3" id="KW-1185">Reference proteome</keyword>
<name>A0A1L9Q499_ASPVE</name>
<sequence>MGVLNDEQKASIARELLLGEADPPADLSTYFTYYESVFCSSIHPRGFVKRYSPAVSTHEDVLECARRLRENPTSTREELTNSLFPDRTIPPETKDYALRSVIYVMFMLNCSLKRMHSPGFKIGSYSPISWEAEESLVAYVKRALPRVPVDKGTPFVSWEERGKELRAWKLKKRYHLQLRPTSNIAEHLLCDPATRTVYIFHHTAYLKAHLRRSEEQPLDQEACESLKLGTLPPQLLLETLYTIYSILFPVANDPKGKSNKLLSRLIRKGSFDRDARLVEYIRNENDPIVYVYWNARLEELYNFVQDLPPRNRFTWWIERHTSERNALTIAIIGLFLSAFFGLLACLIGIAQLVVAILAWKRPNQPS</sequence>
<accession>A0A1L9Q499</accession>
<proteinExistence type="predicted"/>